<sequence length="298" mass="33552">MGLISADNPWVFISGLLGNISSLVVFLAPLPTFIRVCKKKSTEGFQSIPYVVSLFSAMLWIYYAYVKTGAFLLITINSFGCVIETLYIALYITYAPKEARIFTLRILLMLDFGVFCAILLITHFLAKGSNRVQLLGWISVVFATSVFAAPLSIIRQVIRTKSVEFMPFYLSIMLTLSAIMWLLYGIFLKDLYIAIPNVLGFIFGMLQMVLHAVYRKHKTVSEDVKLPEHCVDVTNVSTVTDSDDHRVPETVSSSEPPQVHDHRMIGMTCKSQNYQRDQRDKIMDSPNPNPNLLGTCEA</sequence>
<gene>
    <name evidence="11" type="ORF">B456_007G043800</name>
</gene>
<evidence type="ECO:0000256" key="5">
    <source>
        <dbReference type="ARBA" id="ARBA00022597"/>
    </source>
</evidence>
<dbReference type="AlphaFoldDB" id="A0A0D2P2W8"/>
<comment type="similarity">
    <text evidence="2 10">Belongs to the SWEET sugar transporter family.</text>
</comment>
<reference evidence="11 12" key="1">
    <citation type="journal article" date="2012" name="Nature">
        <title>Repeated polyploidization of Gossypium genomes and the evolution of spinnable cotton fibres.</title>
        <authorList>
            <person name="Paterson A.H."/>
            <person name="Wendel J.F."/>
            <person name="Gundlach H."/>
            <person name="Guo H."/>
            <person name="Jenkins J."/>
            <person name="Jin D."/>
            <person name="Llewellyn D."/>
            <person name="Showmaker K.C."/>
            <person name="Shu S."/>
            <person name="Udall J."/>
            <person name="Yoo M.J."/>
            <person name="Byers R."/>
            <person name="Chen W."/>
            <person name="Doron-Faigenboim A."/>
            <person name="Duke M.V."/>
            <person name="Gong L."/>
            <person name="Grimwood J."/>
            <person name="Grover C."/>
            <person name="Grupp K."/>
            <person name="Hu G."/>
            <person name="Lee T.H."/>
            <person name="Li J."/>
            <person name="Lin L."/>
            <person name="Liu T."/>
            <person name="Marler B.S."/>
            <person name="Page J.T."/>
            <person name="Roberts A.W."/>
            <person name="Romanel E."/>
            <person name="Sanders W.S."/>
            <person name="Szadkowski E."/>
            <person name="Tan X."/>
            <person name="Tang H."/>
            <person name="Xu C."/>
            <person name="Wang J."/>
            <person name="Wang Z."/>
            <person name="Zhang D."/>
            <person name="Zhang L."/>
            <person name="Ashrafi H."/>
            <person name="Bedon F."/>
            <person name="Bowers J.E."/>
            <person name="Brubaker C.L."/>
            <person name="Chee P.W."/>
            <person name="Das S."/>
            <person name="Gingle A.R."/>
            <person name="Haigler C.H."/>
            <person name="Harker D."/>
            <person name="Hoffmann L.V."/>
            <person name="Hovav R."/>
            <person name="Jones D.C."/>
            <person name="Lemke C."/>
            <person name="Mansoor S."/>
            <person name="ur Rahman M."/>
            <person name="Rainville L.N."/>
            <person name="Rambani A."/>
            <person name="Reddy U.K."/>
            <person name="Rong J.K."/>
            <person name="Saranga Y."/>
            <person name="Scheffler B.E."/>
            <person name="Scheffler J.A."/>
            <person name="Stelly D.M."/>
            <person name="Triplett B.A."/>
            <person name="Van Deynze A."/>
            <person name="Vaslin M.F."/>
            <person name="Waghmare V.N."/>
            <person name="Walford S.A."/>
            <person name="Wright R.J."/>
            <person name="Zaki E.A."/>
            <person name="Zhang T."/>
            <person name="Dennis E.S."/>
            <person name="Mayer K.F."/>
            <person name="Peterson D.G."/>
            <person name="Rokhsar D.S."/>
            <person name="Wang X."/>
            <person name="Schmutz J."/>
        </authorList>
    </citation>
    <scope>NUCLEOTIDE SEQUENCE [LARGE SCALE GENOMIC DNA]</scope>
</reference>
<dbReference type="InterPro" id="IPR004316">
    <property type="entry name" value="SWEET_rpt"/>
</dbReference>
<comment type="subcellular location">
    <subcellularLocation>
        <location evidence="1 10">Cell membrane</location>
        <topology evidence="1 10">Multi-pass membrane protein</topology>
    </subcellularLocation>
</comment>
<dbReference type="GO" id="GO:0051119">
    <property type="term" value="F:sugar transmembrane transporter activity"/>
    <property type="evidence" value="ECO:0007669"/>
    <property type="project" value="InterPro"/>
</dbReference>
<dbReference type="GO" id="GO:0005886">
    <property type="term" value="C:plasma membrane"/>
    <property type="evidence" value="ECO:0007669"/>
    <property type="project" value="UniProtKB-SubCell"/>
</dbReference>
<evidence type="ECO:0000256" key="3">
    <source>
        <dbReference type="ARBA" id="ARBA00022448"/>
    </source>
</evidence>
<evidence type="ECO:0000256" key="7">
    <source>
        <dbReference type="ARBA" id="ARBA00022737"/>
    </source>
</evidence>
<comment type="function">
    <text evidence="10">Mediates both low-affinity uptake and efflux of sugar across the membrane.</text>
</comment>
<dbReference type="Gramene" id="KJB40042">
    <property type="protein sequence ID" value="KJB40042"/>
    <property type="gene ID" value="B456_007G043800"/>
</dbReference>
<evidence type="ECO:0000256" key="9">
    <source>
        <dbReference type="ARBA" id="ARBA00023136"/>
    </source>
</evidence>
<feature type="transmembrane region" description="Helical" evidence="10">
    <location>
        <begin position="12"/>
        <end position="36"/>
    </location>
</feature>
<evidence type="ECO:0000256" key="10">
    <source>
        <dbReference type="RuleBase" id="RU910715"/>
    </source>
</evidence>
<keyword evidence="6 10" id="KW-0812">Transmembrane</keyword>
<organism evidence="11 12">
    <name type="scientific">Gossypium raimondii</name>
    <name type="common">Peruvian cotton</name>
    <name type="synonym">Gossypium klotzschianum subsp. raimondii</name>
    <dbReference type="NCBI Taxonomy" id="29730"/>
    <lineage>
        <taxon>Eukaryota</taxon>
        <taxon>Viridiplantae</taxon>
        <taxon>Streptophyta</taxon>
        <taxon>Embryophyta</taxon>
        <taxon>Tracheophyta</taxon>
        <taxon>Spermatophyta</taxon>
        <taxon>Magnoliopsida</taxon>
        <taxon>eudicotyledons</taxon>
        <taxon>Gunneridae</taxon>
        <taxon>Pentapetalae</taxon>
        <taxon>rosids</taxon>
        <taxon>malvids</taxon>
        <taxon>Malvales</taxon>
        <taxon>Malvaceae</taxon>
        <taxon>Malvoideae</taxon>
        <taxon>Gossypium</taxon>
    </lineage>
</organism>
<proteinExistence type="inferred from homology"/>
<keyword evidence="5 10" id="KW-0762">Sugar transport</keyword>
<dbReference type="eggNOG" id="KOG1623">
    <property type="taxonomic scope" value="Eukaryota"/>
</dbReference>
<evidence type="ECO:0000256" key="1">
    <source>
        <dbReference type="ARBA" id="ARBA00004651"/>
    </source>
</evidence>
<dbReference type="GO" id="GO:0008515">
    <property type="term" value="F:sucrose transmembrane transporter activity"/>
    <property type="evidence" value="ECO:0007669"/>
    <property type="project" value="UniProtKB-ARBA"/>
</dbReference>
<dbReference type="EMBL" id="CM001746">
    <property type="protein sequence ID" value="KJB40042.1"/>
    <property type="molecule type" value="Genomic_DNA"/>
</dbReference>
<feature type="transmembrane region" description="Helical" evidence="10">
    <location>
        <begin position="48"/>
        <end position="65"/>
    </location>
</feature>
<feature type="transmembrane region" description="Helical" evidence="10">
    <location>
        <begin position="106"/>
        <end position="126"/>
    </location>
</feature>
<evidence type="ECO:0000256" key="2">
    <source>
        <dbReference type="ARBA" id="ARBA00007809"/>
    </source>
</evidence>
<dbReference type="FunFam" id="1.20.1280.290:FF:000001">
    <property type="entry name" value="Bidirectional sugar transporter SWEET"/>
    <property type="match status" value="1"/>
</dbReference>
<keyword evidence="4" id="KW-1003">Cell membrane</keyword>
<keyword evidence="3 10" id="KW-0813">Transport</keyword>
<dbReference type="PANTHER" id="PTHR10791">
    <property type="entry name" value="RAG1-ACTIVATING PROTEIN 1"/>
    <property type="match status" value="1"/>
</dbReference>
<keyword evidence="12" id="KW-1185">Reference proteome</keyword>
<keyword evidence="9 10" id="KW-0472">Membrane</keyword>
<feature type="transmembrane region" description="Helical" evidence="10">
    <location>
        <begin position="132"/>
        <end position="154"/>
    </location>
</feature>
<dbReference type="FunFam" id="1.20.1280.290:FF:000003">
    <property type="entry name" value="Bidirectional sugar transporter SWEET"/>
    <property type="match status" value="1"/>
</dbReference>
<dbReference type="OrthoDB" id="409725at2759"/>
<feature type="transmembrane region" description="Helical" evidence="10">
    <location>
        <begin position="71"/>
        <end position="94"/>
    </location>
</feature>
<dbReference type="Gene3D" id="1.20.1280.290">
    <property type="match status" value="2"/>
</dbReference>
<dbReference type="Proteomes" id="UP000032304">
    <property type="component" value="Chromosome 7"/>
</dbReference>
<dbReference type="KEGG" id="gra:105802113"/>
<evidence type="ECO:0000256" key="4">
    <source>
        <dbReference type="ARBA" id="ARBA00022475"/>
    </source>
</evidence>
<keyword evidence="7" id="KW-0677">Repeat</keyword>
<dbReference type="InterPro" id="IPR047664">
    <property type="entry name" value="SWEET"/>
</dbReference>
<name>A0A0D2P2W8_GOSRA</name>
<evidence type="ECO:0000256" key="8">
    <source>
        <dbReference type="ARBA" id="ARBA00022989"/>
    </source>
</evidence>
<feature type="transmembrane region" description="Helical" evidence="10">
    <location>
        <begin position="193"/>
        <end position="214"/>
    </location>
</feature>
<dbReference type="OMA" id="VANCVAW"/>
<dbReference type="Pfam" id="PF03083">
    <property type="entry name" value="MtN3_slv"/>
    <property type="match status" value="2"/>
</dbReference>
<evidence type="ECO:0000313" key="12">
    <source>
        <dbReference type="Proteomes" id="UP000032304"/>
    </source>
</evidence>
<protein>
    <recommendedName>
        <fullName evidence="10">Bidirectional sugar transporter SWEET</fullName>
    </recommendedName>
</protein>
<feature type="transmembrane region" description="Helical" evidence="10">
    <location>
        <begin position="166"/>
        <end position="187"/>
    </location>
</feature>
<evidence type="ECO:0000256" key="6">
    <source>
        <dbReference type="ARBA" id="ARBA00022692"/>
    </source>
</evidence>
<keyword evidence="8 10" id="KW-1133">Transmembrane helix</keyword>
<evidence type="ECO:0000313" key="11">
    <source>
        <dbReference type="EMBL" id="KJB40042.1"/>
    </source>
</evidence>
<dbReference type="PANTHER" id="PTHR10791:SF22">
    <property type="entry name" value="BIDIRECTIONAL SUGAR TRANSPORTER SWEET11"/>
    <property type="match status" value="1"/>
</dbReference>
<accession>A0A0D2P2W8</accession>